<dbReference type="Proteomes" id="UP000646844">
    <property type="component" value="Unassembled WGS sequence"/>
</dbReference>
<evidence type="ECO:0000256" key="3">
    <source>
        <dbReference type="ARBA" id="ARBA00022692"/>
    </source>
</evidence>
<dbReference type="InterPro" id="IPR036412">
    <property type="entry name" value="HAD-like_sf"/>
</dbReference>
<feature type="transmembrane region" description="Helical" evidence="10">
    <location>
        <begin position="383"/>
        <end position="405"/>
    </location>
</feature>
<dbReference type="SFLD" id="SFLDS00003">
    <property type="entry name" value="Haloacid_Dehalogenase"/>
    <property type="match status" value="1"/>
</dbReference>
<feature type="transmembrane region" description="Helical" evidence="10">
    <location>
        <begin position="237"/>
        <end position="255"/>
    </location>
</feature>
<evidence type="ECO:0000256" key="1">
    <source>
        <dbReference type="ARBA" id="ARBA00004127"/>
    </source>
</evidence>
<dbReference type="GO" id="GO:0016887">
    <property type="term" value="F:ATP hydrolysis activity"/>
    <property type="evidence" value="ECO:0007669"/>
    <property type="project" value="InterPro"/>
</dbReference>
<dbReference type="SUPFAM" id="SSF81665">
    <property type="entry name" value="Calcium ATPase, transmembrane domain M"/>
    <property type="match status" value="1"/>
</dbReference>
<dbReference type="SUPFAM" id="SSF81653">
    <property type="entry name" value="Calcium ATPase, transduction domain A"/>
    <property type="match status" value="1"/>
</dbReference>
<evidence type="ECO:0000256" key="5">
    <source>
        <dbReference type="ARBA" id="ARBA00022741"/>
    </source>
</evidence>
<keyword evidence="6" id="KW-0067">ATP-binding</keyword>
<name>A0A832TEV2_9CREN</name>
<dbReference type="InterPro" id="IPR023299">
    <property type="entry name" value="ATPase_P-typ_cyto_dom_N"/>
</dbReference>
<evidence type="ECO:0000256" key="2">
    <source>
        <dbReference type="ARBA" id="ARBA00006024"/>
    </source>
</evidence>
<dbReference type="NCBIfam" id="TIGR01494">
    <property type="entry name" value="ATPase_P-type"/>
    <property type="match status" value="1"/>
</dbReference>
<evidence type="ECO:0000256" key="7">
    <source>
        <dbReference type="ARBA" id="ARBA00022967"/>
    </source>
</evidence>
<dbReference type="Gene3D" id="3.40.1110.10">
    <property type="entry name" value="Calcium-transporting ATPase, cytoplasmic domain N"/>
    <property type="match status" value="1"/>
</dbReference>
<dbReference type="PRINTS" id="PR00119">
    <property type="entry name" value="CATATPASE"/>
</dbReference>
<dbReference type="InterPro" id="IPR017969">
    <property type="entry name" value="Heavy-metal-associated_CS"/>
</dbReference>
<dbReference type="NCBIfam" id="TIGR01511">
    <property type="entry name" value="ATPase-IB1_Cu"/>
    <property type="match status" value="1"/>
</dbReference>
<dbReference type="InterPro" id="IPR027256">
    <property type="entry name" value="P-typ_ATPase_IB"/>
</dbReference>
<evidence type="ECO:0000313" key="12">
    <source>
        <dbReference type="EMBL" id="HII73135.1"/>
    </source>
</evidence>
<dbReference type="Pfam" id="PF00403">
    <property type="entry name" value="HMA"/>
    <property type="match status" value="1"/>
</dbReference>
<sequence>MSEVRNEKKDLRIKREEELKIVGMHCATCVSTVSKAISSVQGVKDVNVNLASGNARVVIENARLKDIVRAVRKAGYDVVTQKVTLKVSLSEEEAGKIVSVLDNIPGIIDVKINPSSGIVILEINPVTVTGDEIVEELKKRGYKAEITTESFKGKSDFHDLLIRLIIASVFSSLIFIFPAYQLFLSIPVQFYSGLRFHLGFLRALRNKTSNMDTLVSLSSNIAWFYSLYSYLIHSPNYFFEASSLLITFILIGKTLEAYIKEKTSDDVIRLQTVKARLTDGTLVDSSKLRVGDVVIVKSGEIIPADGIVDEGEGYVNEAIYTGETIPVRKKKGDAVIGGSILTSGFLKVYVTRAGNRTYISQVIEAIREAETTRLPIQSLVDKVSSVFVPAVIGVSVLAFALWYVVSHSLTFSILISVAVLASACPCPFGLATPMAVMVGIRKLVKKGIKVRNAESLERLREAKYIVFDKTGTITTGEFIVKPIGDENAIKLACAVEKLSSHPVGEAIASLYDVKDEVKDFNEFQGEGVYGKVNDHDVIVGKREFVLKNCEGDLDADVLVCVDSKVVAGFLLEDKIRDGVVELVNELKKYYEVIIATGDSSNFADKVGEVLGVKVYKGLSPDDKVELVRKLGKAIFVGDGVNDAQALKEALVGIAVSTGTDIAKYAGDIIVPSVLSIKYVIEQSKRTVRKIKENLAWAFTYNSVLIPISAGILYPFYLPPEYAALAMSMDSVLVSLWSFVQ</sequence>
<dbReference type="InterPro" id="IPR059000">
    <property type="entry name" value="ATPase_P-type_domA"/>
</dbReference>
<dbReference type="PANTHER" id="PTHR43520:SF8">
    <property type="entry name" value="P-TYPE CU(+) TRANSPORTER"/>
    <property type="match status" value="1"/>
</dbReference>
<dbReference type="Gene3D" id="3.40.50.1000">
    <property type="entry name" value="HAD superfamily/HAD-like"/>
    <property type="match status" value="1"/>
</dbReference>
<feature type="domain" description="HMA" evidence="11">
    <location>
        <begin position="15"/>
        <end position="79"/>
    </location>
</feature>
<dbReference type="NCBIfam" id="TIGR01512">
    <property type="entry name" value="ATPase-IB2_Cd"/>
    <property type="match status" value="1"/>
</dbReference>
<dbReference type="NCBIfam" id="TIGR01525">
    <property type="entry name" value="ATPase-IB_hvy"/>
    <property type="match status" value="1"/>
</dbReference>
<keyword evidence="4" id="KW-0479">Metal-binding</keyword>
<dbReference type="Gene3D" id="2.70.150.10">
    <property type="entry name" value="Calcium-transporting ATPase, cytoplasmic transduction domain A"/>
    <property type="match status" value="1"/>
</dbReference>
<organism evidence="12 13">
    <name type="scientific">Sulfurisphaera tokodaii</name>
    <dbReference type="NCBI Taxonomy" id="111955"/>
    <lineage>
        <taxon>Archaea</taxon>
        <taxon>Thermoproteota</taxon>
        <taxon>Thermoprotei</taxon>
        <taxon>Sulfolobales</taxon>
        <taxon>Sulfolobaceae</taxon>
        <taxon>Sulfurisphaera</taxon>
    </lineage>
</organism>
<dbReference type="InterPro" id="IPR023298">
    <property type="entry name" value="ATPase_P-typ_TM_dom_sf"/>
</dbReference>
<evidence type="ECO:0000259" key="11">
    <source>
        <dbReference type="PROSITE" id="PS50846"/>
    </source>
</evidence>
<dbReference type="SUPFAM" id="SSF55008">
    <property type="entry name" value="HMA, heavy metal-associated domain"/>
    <property type="match status" value="2"/>
</dbReference>
<dbReference type="InterPro" id="IPR006121">
    <property type="entry name" value="HMA_dom"/>
</dbReference>
<dbReference type="GO" id="GO:0055070">
    <property type="term" value="P:copper ion homeostasis"/>
    <property type="evidence" value="ECO:0007669"/>
    <property type="project" value="TreeGrafter"/>
</dbReference>
<evidence type="ECO:0000256" key="8">
    <source>
        <dbReference type="ARBA" id="ARBA00022989"/>
    </source>
</evidence>
<dbReference type="SFLD" id="SFLDF00027">
    <property type="entry name" value="p-type_atpase"/>
    <property type="match status" value="1"/>
</dbReference>
<proteinExistence type="inferred from homology"/>
<feature type="transmembrane region" description="Helical" evidence="10">
    <location>
        <begin position="160"/>
        <end position="180"/>
    </location>
</feature>
<comment type="subcellular location">
    <subcellularLocation>
        <location evidence="1">Endomembrane system</location>
        <topology evidence="1">Multi-pass membrane protein</topology>
    </subcellularLocation>
</comment>
<dbReference type="Pfam" id="PF00122">
    <property type="entry name" value="E1-E2_ATPase"/>
    <property type="match status" value="1"/>
</dbReference>
<dbReference type="GO" id="GO:0012505">
    <property type="term" value="C:endomembrane system"/>
    <property type="evidence" value="ECO:0007669"/>
    <property type="project" value="UniProtKB-SubCell"/>
</dbReference>
<gene>
    <name evidence="12" type="primary">cadA</name>
    <name evidence="12" type="ORF">HA332_01720</name>
</gene>
<keyword evidence="9 10" id="KW-0472">Membrane</keyword>
<keyword evidence="8 10" id="KW-1133">Transmembrane helix</keyword>
<dbReference type="EMBL" id="DUJO01000006">
    <property type="protein sequence ID" value="HII73135.1"/>
    <property type="molecule type" value="Genomic_DNA"/>
</dbReference>
<dbReference type="InterPro" id="IPR036163">
    <property type="entry name" value="HMA_dom_sf"/>
</dbReference>
<protein>
    <submittedName>
        <fullName evidence="12">Cadmium-translocating P-type ATPase</fullName>
    </submittedName>
</protein>
<evidence type="ECO:0000256" key="6">
    <source>
        <dbReference type="ARBA" id="ARBA00022840"/>
    </source>
</evidence>
<dbReference type="AlphaFoldDB" id="A0A832TEV2"/>
<dbReference type="RefSeq" id="WP_010979775.1">
    <property type="nucleotide sequence ID" value="NZ_BAABQO010000006.1"/>
</dbReference>
<dbReference type="InterPro" id="IPR023214">
    <property type="entry name" value="HAD_sf"/>
</dbReference>
<dbReference type="CDD" id="cd00371">
    <property type="entry name" value="HMA"/>
    <property type="match status" value="1"/>
</dbReference>
<reference evidence="12" key="1">
    <citation type="journal article" date="2020" name="bioRxiv">
        <title>A rank-normalized archaeal taxonomy based on genome phylogeny resolves widespread incomplete and uneven classifications.</title>
        <authorList>
            <person name="Rinke C."/>
            <person name="Chuvochina M."/>
            <person name="Mussig A.J."/>
            <person name="Chaumeil P.-A."/>
            <person name="Waite D.W."/>
            <person name="Whitman W.B."/>
            <person name="Parks D.H."/>
            <person name="Hugenholtz P."/>
        </authorList>
    </citation>
    <scope>NUCLEOTIDE SEQUENCE</scope>
    <source>
        <strain evidence="12">UBA8838</strain>
    </source>
</reference>
<dbReference type="Pfam" id="PF00702">
    <property type="entry name" value="Hydrolase"/>
    <property type="match status" value="1"/>
</dbReference>
<dbReference type="PROSITE" id="PS00154">
    <property type="entry name" value="ATPASE_E1_E2"/>
    <property type="match status" value="1"/>
</dbReference>
<comment type="caution">
    <text evidence="12">The sequence shown here is derived from an EMBL/GenBank/DDBJ whole genome shotgun (WGS) entry which is preliminary data.</text>
</comment>
<keyword evidence="7" id="KW-1278">Translocase</keyword>
<dbReference type="InterPro" id="IPR018303">
    <property type="entry name" value="ATPase_P-typ_P_site"/>
</dbReference>
<dbReference type="InterPro" id="IPR008250">
    <property type="entry name" value="ATPase_P-typ_transduc_dom_A_sf"/>
</dbReference>
<evidence type="ECO:0000256" key="10">
    <source>
        <dbReference type="SAM" id="Phobius"/>
    </source>
</evidence>
<dbReference type="InterPro" id="IPR044492">
    <property type="entry name" value="P_typ_ATPase_HD_dom"/>
</dbReference>
<keyword evidence="3 10" id="KW-0812">Transmembrane</keyword>
<evidence type="ECO:0000256" key="4">
    <source>
        <dbReference type="ARBA" id="ARBA00022723"/>
    </source>
</evidence>
<dbReference type="PANTHER" id="PTHR43520">
    <property type="entry name" value="ATP7, ISOFORM B"/>
    <property type="match status" value="1"/>
</dbReference>
<dbReference type="GO" id="GO:0043682">
    <property type="term" value="F:P-type divalent copper transporter activity"/>
    <property type="evidence" value="ECO:0007669"/>
    <property type="project" value="TreeGrafter"/>
</dbReference>
<dbReference type="GO" id="GO:0005524">
    <property type="term" value="F:ATP binding"/>
    <property type="evidence" value="ECO:0007669"/>
    <property type="project" value="UniProtKB-KW"/>
</dbReference>
<keyword evidence="5" id="KW-0547">Nucleotide-binding</keyword>
<dbReference type="GO" id="GO:0005507">
    <property type="term" value="F:copper ion binding"/>
    <property type="evidence" value="ECO:0007669"/>
    <property type="project" value="TreeGrafter"/>
</dbReference>
<comment type="similarity">
    <text evidence="2">Belongs to the cation transport ATPase (P-type) (TC 3.A.3) family. Type IB subfamily.</text>
</comment>
<dbReference type="OMA" id="HWMLPAW"/>
<evidence type="ECO:0000256" key="9">
    <source>
        <dbReference type="ARBA" id="ARBA00023136"/>
    </source>
</evidence>
<dbReference type="SUPFAM" id="SSF56784">
    <property type="entry name" value="HAD-like"/>
    <property type="match status" value="1"/>
</dbReference>
<feature type="transmembrane region" description="Helical" evidence="10">
    <location>
        <begin position="411"/>
        <end position="440"/>
    </location>
</feature>
<dbReference type="PROSITE" id="PS50846">
    <property type="entry name" value="HMA_2"/>
    <property type="match status" value="1"/>
</dbReference>
<dbReference type="PROSITE" id="PS01047">
    <property type="entry name" value="HMA_1"/>
    <property type="match status" value="1"/>
</dbReference>
<dbReference type="Gene3D" id="3.30.70.100">
    <property type="match status" value="2"/>
</dbReference>
<feature type="transmembrane region" description="Helical" evidence="10">
    <location>
        <begin position="694"/>
        <end position="715"/>
    </location>
</feature>
<dbReference type="GO" id="GO:0016020">
    <property type="term" value="C:membrane"/>
    <property type="evidence" value="ECO:0007669"/>
    <property type="project" value="InterPro"/>
</dbReference>
<dbReference type="GeneID" id="1459761"/>
<accession>A0A832TEV2</accession>
<dbReference type="SFLD" id="SFLDG00002">
    <property type="entry name" value="C1.7:_P-type_atpase_like"/>
    <property type="match status" value="1"/>
</dbReference>
<evidence type="ECO:0000313" key="13">
    <source>
        <dbReference type="Proteomes" id="UP000646844"/>
    </source>
</evidence>
<dbReference type="InterPro" id="IPR001757">
    <property type="entry name" value="P_typ_ATPase"/>
</dbReference>